<dbReference type="AlphaFoldDB" id="B8E155"/>
<dbReference type="Proteomes" id="UP000007719">
    <property type="component" value="Chromosome"/>
</dbReference>
<dbReference type="EnsemblBacteria" id="ACK42183">
    <property type="protein sequence ID" value="ACK42183"/>
    <property type="gene ID" value="Dtur_0902"/>
</dbReference>
<dbReference type="RefSeq" id="WP_012583267.1">
    <property type="nucleotide sequence ID" value="NC_011661.1"/>
</dbReference>
<dbReference type="EMBL" id="CP001251">
    <property type="protein sequence ID" value="ACK42183.1"/>
    <property type="molecule type" value="Genomic_DNA"/>
</dbReference>
<keyword evidence="2" id="KW-1185">Reference proteome</keyword>
<protein>
    <submittedName>
        <fullName evidence="1">Uncharacterized protein</fullName>
    </submittedName>
</protein>
<dbReference type="KEGG" id="dtu:Dtur_0902"/>
<dbReference type="InterPro" id="IPR024083">
    <property type="entry name" value="Fumarase/histidase_N"/>
</dbReference>
<accession>B8E155</accession>
<dbReference type="HOGENOM" id="CLU_719109_0_0_0"/>
<evidence type="ECO:0000313" key="1">
    <source>
        <dbReference type="EMBL" id="ACK42183.1"/>
    </source>
</evidence>
<name>B8E155_DICTD</name>
<proteinExistence type="predicted"/>
<dbReference type="SUPFAM" id="SSF48557">
    <property type="entry name" value="L-aspartase-like"/>
    <property type="match status" value="1"/>
</dbReference>
<dbReference type="GO" id="GO:0016829">
    <property type="term" value="F:lyase activity"/>
    <property type="evidence" value="ECO:0007669"/>
    <property type="project" value="UniProtKB-ARBA"/>
</dbReference>
<gene>
    <name evidence="1" type="ordered locus">Dtur_0902</name>
</gene>
<dbReference type="InParanoid" id="B8E155"/>
<sequence length="384" mass="44958">MYTIDENSLSVKDFTLILNSDSEIEISEDLKNKIFLCSNLLKTHFEVLDKNMNTKNYKEFEGNGLLNEREVRGIILATIYTLANGRSGVSYETIEKLIDLFQNRETIKIPEFSLSTKLDTLTPNHYLLNYVKDIAPIERKLLIKSLAYIPGFICSYFEDLQLVKKLLTISLVLYFNYPYMDSYNLASSPHLPFIKLAENINLFFIAENKNKNRSIDPLIFSYVSYLYKLLDDLQELLNIQLNSSHHPFIFIPENNTFIKNSLLIPQKLYLLKTVENLILTVDKTFESFLTKIGSFEDKITIYNVFYSLKQCSNEILLTLKYKIKIYKKILAFILYEYAVKDKAQSLDQVLKSFMKEKNIKNYKELEPLLKDLLKTIEEKINELY</sequence>
<organism evidence="1 2">
    <name type="scientific">Dictyoglomus turgidum (strain DSM 6724 / Z-1310)</name>
    <dbReference type="NCBI Taxonomy" id="515635"/>
    <lineage>
        <taxon>Bacteria</taxon>
        <taxon>Pseudomonadati</taxon>
        <taxon>Dictyoglomota</taxon>
        <taxon>Dictyoglomia</taxon>
        <taxon>Dictyoglomales</taxon>
        <taxon>Dictyoglomaceae</taxon>
        <taxon>Dictyoglomus</taxon>
    </lineage>
</organism>
<evidence type="ECO:0000313" key="2">
    <source>
        <dbReference type="Proteomes" id="UP000007719"/>
    </source>
</evidence>
<dbReference type="InterPro" id="IPR008948">
    <property type="entry name" value="L-Aspartase-like"/>
</dbReference>
<dbReference type="Gene3D" id="1.10.275.10">
    <property type="entry name" value="Fumarase/aspartase (N-terminal domain)"/>
    <property type="match status" value="1"/>
</dbReference>
<dbReference type="OrthoDB" id="9806955at2"/>
<reference evidence="2" key="1">
    <citation type="journal article" date="2016" name="Front. Microbiol.">
        <title>The complete genome sequence of hyperthermophile Dictyoglomus turgidum DSM 6724 reveals a specialized carbohydrate fermentor.</title>
        <authorList>
            <person name="Brumm P.J."/>
            <person name="Gowda K."/>
            <person name="Robb F.T."/>
            <person name="Mead D.A."/>
        </authorList>
    </citation>
    <scope>NUCLEOTIDE SEQUENCE [LARGE SCALE GENOMIC DNA]</scope>
    <source>
        <strain evidence="2">DSM 6724 / Z-1310</strain>
    </source>
</reference>
<dbReference type="STRING" id="515635.Dtur_0902"/>